<evidence type="ECO:0000256" key="1">
    <source>
        <dbReference type="SAM" id="MobiDB-lite"/>
    </source>
</evidence>
<proteinExistence type="predicted"/>
<feature type="region of interest" description="Disordered" evidence="1">
    <location>
        <begin position="43"/>
        <end position="118"/>
    </location>
</feature>
<feature type="compositionally biased region" description="Basic and acidic residues" evidence="1">
    <location>
        <begin position="104"/>
        <end position="118"/>
    </location>
</feature>
<gene>
    <name evidence="2" type="ORF">P171DRAFT_429033</name>
</gene>
<comment type="caution">
    <text evidence="2">The sequence shown here is derived from an EMBL/GenBank/DDBJ whole genome shotgun (WGS) entry which is preliminary data.</text>
</comment>
<evidence type="ECO:0000313" key="2">
    <source>
        <dbReference type="EMBL" id="KAF2447389.1"/>
    </source>
</evidence>
<evidence type="ECO:0000313" key="3">
    <source>
        <dbReference type="Proteomes" id="UP000799764"/>
    </source>
</evidence>
<organism evidence="2 3">
    <name type="scientific">Karstenula rhodostoma CBS 690.94</name>
    <dbReference type="NCBI Taxonomy" id="1392251"/>
    <lineage>
        <taxon>Eukaryota</taxon>
        <taxon>Fungi</taxon>
        <taxon>Dikarya</taxon>
        <taxon>Ascomycota</taxon>
        <taxon>Pezizomycotina</taxon>
        <taxon>Dothideomycetes</taxon>
        <taxon>Pleosporomycetidae</taxon>
        <taxon>Pleosporales</taxon>
        <taxon>Massarineae</taxon>
        <taxon>Didymosphaeriaceae</taxon>
        <taxon>Karstenula</taxon>
    </lineage>
</organism>
<keyword evidence="3" id="KW-1185">Reference proteome</keyword>
<dbReference type="Proteomes" id="UP000799764">
    <property type="component" value="Unassembled WGS sequence"/>
</dbReference>
<dbReference type="EMBL" id="MU001496">
    <property type="protein sequence ID" value="KAF2447389.1"/>
    <property type="molecule type" value="Genomic_DNA"/>
</dbReference>
<protein>
    <submittedName>
        <fullName evidence="2">Uncharacterized protein</fullName>
    </submittedName>
</protein>
<dbReference type="AlphaFoldDB" id="A0A9P4PQY7"/>
<reference evidence="2" key="1">
    <citation type="journal article" date="2020" name="Stud. Mycol.">
        <title>101 Dothideomycetes genomes: a test case for predicting lifestyles and emergence of pathogens.</title>
        <authorList>
            <person name="Haridas S."/>
            <person name="Albert R."/>
            <person name="Binder M."/>
            <person name="Bloem J."/>
            <person name="Labutti K."/>
            <person name="Salamov A."/>
            <person name="Andreopoulos B."/>
            <person name="Baker S."/>
            <person name="Barry K."/>
            <person name="Bills G."/>
            <person name="Bluhm B."/>
            <person name="Cannon C."/>
            <person name="Castanera R."/>
            <person name="Culley D."/>
            <person name="Daum C."/>
            <person name="Ezra D."/>
            <person name="Gonzalez J."/>
            <person name="Henrissat B."/>
            <person name="Kuo A."/>
            <person name="Liang C."/>
            <person name="Lipzen A."/>
            <person name="Lutzoni F."/>
            <person name="Magnuson J."/>
            <person name="Mondo S."/>
            <person name="Nolan M."/>
            <person name="Ohm R."/>
            <person name="Pangilinan J."/>
            <person name="Park H.-J."/>
            <person name="Ramirez L."/>
            <person name="Alfaro M."/>
            <person name="Sun H."/>
            <person name="Tritt A."/>
            <person name="Yoshinaga Y."/>
            <person name="Zwiers L.-H."/>
            <person name="Turgeon B."/>
            <person name="Goodwin S."/>
            <person name="Spatafora J."/>
            <person name="Crous P."/>
            <person name="Grigoriev I."/>
        </authorList>
    </citation>
    <scope>NUCLEOTIDE SEQUENCE</scope>
    <source>
        <strain evidence="2">CBS 690.94</strain>
    </source>
</reference>
<accession>A0A9P4PQY7</accession>
<sequence length="118" mass="12945">MSYSGRYLASEVADELAGFIHPSCVCLALHLCSKSAWWRRSNASPLPSPSIHSHVPDPASSPHTLSPGTENRRLPRQNDATSPTHEHGRTRQPSPSPSPPSSSKTDKQTKRTKTRHTD</sequence>
<name>A0A9P4PQY7_9PLEO</name>